<dbReference type="AlphaFoldDB" id="A0A194VZC1"/>
<keyword evidence="3" id="KW-1185">Reference proteome</keyword>
<accession>A0A194VZC1</accession>
<gene>
    <name evidence="2" type="ORF">VM1G_11642</name>
</gene>
<proteinExistence type="predicted"/>
<dbReference type="EMBL" id="CM003102">
    <property type="protein sequence ID" value="KUI69362.1"/>
    <property type="molecule type" value="Genomic_DNA"/>
</dbReference>
<evidence type="ECO:0000256" key="1">
    <source>
        <dbReference type="SAM" id="MobiDB-lite"/>
    </source>
</evidence>
<evidence type="ECO:0000313" key="2">
    <source>
        <dbReference type="EMBL" id="KUI69362.1"/>
    </source>
</evidence>
<organism evidence="2 3">
    <name type="scientific">Cytospora mali</name>
    <name type="common">Apple Valsa canker fungus</name>
    <name type="synonym">Valsa mali</name>
    <dbReference type="NCBI Taxonomy" id="578113"/>
    <lineage>
        <taxon>Eukaryota</taxon>
        <taxon>Fungi</taxon>
        <taxon>Dikarya</taxon>
        <taxon>Ascomycota</taxon>
        <taxon>Pezizomycotina</taxon>
        <taxon>Sordariomycetes</taxon>
        <taxon>Sordariomycetidae</taxon>
        <taxon>Diaporthales</taxon>
        <taxon>Cytosporaceae</taxon>
        <taxon>Cytospora</taxon>
    </lineage>
</organism>
<reference evidence="2" key="1">
    <citation type="submission" date="2014-12" db="EMBL/GenBank/DDBJ databases">
        <title>Genome Sequence of Valsa Canker Pathogens Uncovers a Specific Adaption of Colonization on Woody Bark.</title>
        <authorList>
            <person name="Yin Z."/>
            <person name="Liu H."/>
            <person name="Gao X."/>
            <person name="Li Z."/>
            <person name="Song N."/>
            <person name="Ke X."/>
            <person name="Dai Q."/>
            <person name="Wu Y."/>
            <person name="Sun Y."/>
            <person name="Xu J.-R."/>
            <person name="Kang Z.K."/>
            <person name="Wang L."/>
            <person name="Huang L."/>
        </authorList>
    </citation>
    <scope>NUCLEOTIDE SEQUENCE [LARGE SCALE GENOMIC DNA]</scope>
    <source>
        <strain evidence="2">03-8</strain>
    </source>
</reference>
<evidence type="ECO:0000313" key="3">
    <source>
        <dbReference type="Proteomes" id="UP000078559"/>
    </source>
</evidence>
<feature type="region of interest" description="Disordered" evidence="1">
    <location>
        <begin position="70"/>
        <end position="100"/>
    </location>
</feature>
<protein>
    <submittedName>
        <fullName evidence="2">Uncharacterized protein</fullName>
    </submittedName>
</protein>
<dbReference type="Proteomes" id="UP000078559">
    <property type="component" value="Chromosome 5"/>
</dbReference>
<name>A0A194VZC1_CYTMA</name>
<sequence length="239" mass="26295">MANHRLFESTTGGALNYPTLGIPVDTILPAAESSVAGSSTYLNVDIYNDISQHSIDPAILAQFAGQECCPTGPTDVSQPTSRPPNTSDMTQFQSDKKTPALELPNPQGPILISILNSQRQFRDIISQFDDSYEFSIIHPYTLRGLDLEPVDFPPGEGRYNQTPFGPIRFQRFVRVTVKLGSPDVMIVDCLVFEEDFHPTGIGLICGSRFINNGVMNQVQVNPIPEYAAFNPQTAIMSTR</sequence>
<feature type="compositionally biased region" description="Polar residues" evidence="1">
    <location>
        <begin position="74"/>
        <end position="93"/>
    </location>
</feature>